<comment type="caution">
    <text evidence="2">The sequence shown here is derived from an EMBL/GenBank/DDBJ whole genome shotgun (WGS) entry which is preliminary data.</text>
</comment>
<keyword evidence="3" id="KW-1185">Reference proteome</keyword>
<dbReference type="EMBL" id="JAPFFF010000015">
    <property type="protein sequence ID" value="KAK8866483.1"/>
    <property type="molecule type" value="Genomic_DNA"/>
</dbReference>
<evidence type="ECO:0000313" key="2">
    <source>
        <dbReference type="EMBL" id="KAK8866483.1"/>
    </source>
</evidence>
<proteinExistence type="predicted"/>
<reference evidence="2 3" key="1">
    <citation type="submission" date="2024-04" db="EMBL/GenBank/DDBJ databases">
        <title>Tritrichomonas musculus Genome.</title>
        <authorList>
            <person name="Alves-Ferreira E."/>
            <person name="Grigg M."/>
            <person name="Lorenzi H."/>
            <person name="Galac M."/>
        </authorList>
    </citation>
    <scope>NUCLEOTIDE SEQUENCE [LARGE SCALE GENOMIC DNA]</scope>
    <source>
        <strain evidence="2 3">EAF2021</strain>
    </source>
</reference>
<sequence>MNYSSTTEQTSPGKFSSLGSSMTAAEFAKTENELNALQNEILTQGQEIEQFIQYHSSSHKSTPTFHALQVLFELFKSELSMNLTLRRSLIEEKENNQQNTEYIEKMEQEKAQFFHQISEGSSTPINEYGQVISFVIDQIKIAEKSLNHCKKRKSINHSHSKLEKENKLLASEIKQLQDDNQALRMQLHNLKTSVQSVTKYEIENQKLRNQILQIQSSNEELQAQFSLDYAKINAKADLAAQKIDSLINENQQLKEKKQNAEENLTKLSTKVSSQKDKIKFLKNEVSKFQSQPTDNTYQLKSQIDDLTQKNENLKKQIDDYQSEILNSQTSIKELKNKLKNYEELEEKFEKLKGKNEKLKIKIKKNENAVSLLQQCKDSIITSRKQTKQYKSKIEMLEKKLKENKIAVTRVEELREKIHLLEEANQKIIKNIQQQAKEQTNTVSKKLQILESKFESIQGDYSSVSTENQRLYTQLKQSAFDMQRLEAENARLTTTVERLNRDINETKTTIWFSGKNSNDSSYSANLATREYPNNNSYNNAADLKSFPPDKSKTYYFDDENLIDEIPGNDESEIIQPVINYPSRRFKRTTKANINSGHPDTLNAELQNEMNSLQNEIESLKREMGRTD</sequence>
<feature type="coiled-coil region" evidence="1">
    <location>
        <begin position="159"/>
        <end position="437"/>
    </location>
</feature>
<organism evidence="2 3">
    <name type="scientific">Tritrichomonas musculus</name>
    <dbReference type="NCBI Taxonomy" id="1915356"/>
    <lineage>
        <taxon>Eukaryota</taxon>
        <taxon>Metamonada</taxon>
        <taxon>Parabasalia</taxon>
        <taxon>Tritrichomonadida</taxon>
        <taxon>Tritrichomonadidae</taxon>
        <taxon>Tritrichomonas</taxon>
    </lineage>
</organism>
<protein>
    <recommendedName>
        <fullName evidence="4">Chromosome partition protein Smc</fullName>
    </recommendedName>
</protein>
<name>A0ABR2IQ71_9EUKA</name>
<evidence type="ECO:0000313" key="3">
    <source>
        <dbReference type="Proteomes" id="UP001470230"/>
    </source>
</evidence>
<evidence type="ECO:0008006" key="4">
    <source>
        <dbReference type="Google" id="ProtNLM"/>
    </source>
</evidence>
<feature type="coiled-coil region" evidence="1">
    <location>
        <begin position="20"/>
        <end position="47"/>
    </location>
</feature>
<dbReference type="Gene3D" id="1.10.287.1490">
    <property type="match status" value="1"/>
</dbReference>
<keyword evidence="1" id="KW-0175">Coiled coil</keyword>
<dbReference type="Proteomes" id="UP001470230">
    <property type="component" value="Unassembled WGS sequence"/>
</dbReference>
<accession>A0ABR2IQ71</accession>
<evidence type="ECO:0000256" key="1">
    <source>
        <dbReference type="SAM" id="Coils"/>
    </source>
</evidence>
<feature type="coiled-coil region" evidence="1">
    <location>
        <begin position="481"/>
        <end position="508"/>
    </location>
</feature>
<gene>
    <name evidence="2" type="ORF">M9Y10_009447</name>
</gene>